<reference evidence="1 2" key="1">
    <citation type="submission" date="2021-07" db="EMBL/GenBank/DDBJ databases">
        <title>Characterization of Violacein-producing bacteria and related species.</title>
        <authorList>
            <person name="Wilson H.S."/>
            <person name="De Leon M.E."/>
        </authorList>
    </citation>
    <scope>NUCLEOTIDE SEQUENCE [LARGE SCALE GENOMIC DNA]</scope>
    <source>
        <strain evidence="1 2">HSC-2F05</strain>
    </source>
</reference>
<evidence type="ECO:0008006" key="3">
    <source>
        <dbReference type="Google" id="ProtNLM"/>
    </source>
</evidence>
<organism evidence="1 2">
    <name type="scientific">Massilia hydrophila</name>
    <dbReference type="NCBI Taxonomy" id="3044279"/>
    <lineage>
        <taxon>Bacteria</taxon>
        <taxon>Pseudomonadati</taxon>
        <taxon>Pseudomonadota</taxon>
        <taxon>Betaproteobacteria</taxon>
        <taxon>Burkholderiales</taxon>
        <taxon>Oxalobacteraceae</taxon>
        <taxon>Telluria group</taxon>
        <taxon>Massilia</taxon>
    </lineage>
</organism>
<sequence length="165" mass="18408">MLKLYRFANGKQEYWETWEDGRGTHTIHWGELGDRGASRNVRPSLFAKAGKRIQKEIDRLLALGFRPIDLEDHHTLLIQYTVDGMGSAGDVEKRHRLEDRMSETLGWTGLGMCDGGSIGSGSMEVCCHVVDFALARAVVAQDLAGTEFAGYARIVNEADQEPDWP</sequence>
<proteinExistence type="predicted"/>
<accession>A0ABS7Y9C9</accession>
<dbReference type="Proteomes" id="UP001198602">
    <property type="component" value="Unassembled WGS sequence"/>
</dbReference>
<dbReference type="EMBL" id="JAHYBX010000003">
    <property type="protein sequence ID" value="MCA1856308.1"/>
    <property type="molecule type" value="Genomic_DNA"/>
</dbReference>
<keyword evidence="2" id="KW-1185">Reference proteome</keyword>
<dbReference type="RefSeq" id="WP_225238605.1">
    <property type="nucleotide sequence ID" value="NZ_JAHYBX010000003.1"/>
</dbReference>
<name>A0ABS7Y9C9_9BURK</name>
<gene>
    <name evidence="1" type="ORF">LE190_10260</name>
</gene>
<protein>
    <recommendedName>
        <fullName evidence="3">WGR domain-containing protein</fullName>
    </recommendedName>
</protein>
<comment type="caution">
    <text evidence="1">The sequence shown here is derived from an EMBL/GenBank/DDBJ whole genome shotgun (WGS) entry which is preliminary data.</text>
</comment>
<evidence type="ECO:0000313" key="2">
    <source>
        <dbReference type="Proteomes" id="UP001198602"/>
    </source>
</evidence>
<evidence type="ECO:0000313" key="1">
    <source>
        <dbReference type="EMBL" id="MCA1856308.1"/>
    </source>
</evidence>